<dbReference type="GO" id="GO:0046872">
    <property type="term" value="F:metal ion binding"/>
    <property type="evidence" value="ECO:0007669"/>
    <property type="project" value="UniProtKB-KW"/>
</dbReference>
<dbReference type="Gene3D" id="3.40.140.10">
    <property type="entry name" value="Cytidine Deaminase, domain 2"/>
    <property type="match status" value="1"/>
</dbReference>
<dbReference type="SUPFAM" id="SSF102712">
    <property type="entry name" value="JAB1/MPN domain"/>
    <property type="match status" value="1"/>
</dbReference>
<dbReference type="SUPFAM" id="SSF47781">
    <property type="entry name" value="RuvA domain 2-like"/>
    <property type="match status" value="1"/>
</dbReference>
<dbReference type="Pfam" id="PF04002">
    <property type="entry name" value="RadC"/>
    <property type="match status" value="1"/>
</dbReference>
<organism evidence="9 10">
    <name type="scientific">Butyricicoccus pullicaecorum</name>
    <dbReference type="NCBI Taxonomy" id="501571"/>
    <lineage>
        <taxon>Bacteria</taxon>
        <taxon>Bacillati</taxon>
        <taxon>Bacillota</taxon>
        <taxon>Clostridia</taxon>
        <taxon>Eubacteriales</taxon>
        <taxon>Butyricicoccaceae</taxon>
        <taxon>Butyricicoccus</taxon>
    </lineage>
</organism>
<dbReference type="Gene3D" id="1.10.150.20">
    <property type="entry name" value="5' to 3' exonuclease, C-terminal subdomain"/>
    <property type="match status" value="1"/>
</dbReference>
<evidence type="ECO:0000256" key="2">
    <source>
        <dbReference type="ARBA" id="ARBA00022670"/>
    </source>
</evidence>
<comment type="similarity">
    <text evidence="1">Belongs to the UPF0758 family.</text>
</comment>
<accession>A0A1Y4LI46</accession>
<reference evidence="10" key="1">
    <citation type="submission" date="2017-04" db="EMBL/GenBank/DDBJ databases">
        <title>Function of individual gut microbiota members based on whole genome sequencing of pure cultures obtained from chicken caecum.</title>
        <authorList>
            <person name="Medvecky M."/>
            <person name="Cejkova D."/>
            <person name="Polansky O."/>
            <person name="Karasova D."/>
            <person name="Kubasova T."/>
            <person name="Cizek A."/>
            <person name="Rychlik I."/>
        </authorList>
    </citation>
    <scope>NUCLEOTIDE SEQUENCE [LARGE SCALE GENOMIC DNA]</scope>
    <source>
        <strain evidence="10">An180</strain>
    </source>
</reference>
<evidence type="ECO:0000259" key="8">
    <source>
        <dbReference type="PROSITE" id="PS50249"/>
    </source>
</evidence>
<comment type="caution">
    <text evidence="9">The sequence shown here is derived from an EMBL/GenBank/DDBJ whole genome shotgun (WGS) entry which is preliminary data.</text>
</comment>
<dbReference type="RefSeq" id="WP_087369982.1">
    <property type="nucleotide sequence ID" value="NZ_NFKK01000001.1"/>
</dbReference>
<dbReference type="EMBL" id="NFKK01000001">
    <property type="protein sequence ID" value="OUP54551.1"/>
    <property type="molecule type" value="Genomic_DNA"/>
</dbReference>
<protein>
    <recommendedName>
        <fullName evidence="8">MPN domain-containing protein</fullName>
    </recommendedName>
</protein>
<evidence type="ECO:0000256" key="4">
    <source>
        <dbReference type="ARBA" id="ARBA00022801"/>
    </source>
</evidence>
<dbReference type="GO" id="GO:0006508">
    <property type="term" value="P:proteolysis"/>
    <property type="evidence" value="ECO:0007669"/>
    <property type="project" value="UniProtKB-KW"/>
</dbReference>
<sequence length="249" mass="28328">MPKSSAEKPKKSTKQEKKKDVPVHTDHRTRMRERLVQQGFDSLQPHEALEVLLYYAVPRRDVNPLAHRLIRTFGGYHRVFEASIEELKKVDGVGDQVALYLYTLGAHERRCDRSRTIQQNSRAQLDTVERMADYLRPQFKGLRQEIAVLLCLDAARRPISCDLLCHGAVSASEVSVQAINELAMRHKADSVVLAHNHPRGPARPSQADIRTTEQLWALLRGVGIDLIEHLIFGEHDFVSLSECGFFAKY</sequence>
<evidence type="ECO:0000256" key="7">
    <source>
        <dbReference type="SAM" id="MobiDB-lite"/>
    </source>
</evidence>
<dbReference type="Proteomes" id="UP000195897">
    <property type="component" value="Unassembled WGS sequence"/>
</dbReference>
<dbReference type="PANTHER" id="PTHR30471">
    <property type="entry name" value="DNA REPAIR PROTEIN RADC"/>
    <property type="match status" value="1"/>
</dbReference>
<feature type="domain" description="MPN" evidence="8">
    <location>
        <begin position="118"/>
        <end position="246"/>
    </location>
</feature>
<keyword evidence="6" id="KW-0482">Metalloprotease</keyword>
<proteinExistence type="inferred from homology"/>
<dbReference type="InterPro" id="IPR001405">
    <property type="entry name" value="UPF0758"/>
</dbReference>
<gene>
    <name evidence="9" type="ORF">B5F17_01225</name>
</gene>
<dbReference type="GO" id="GO:0008237">
    <property type="term" value="F:metallopeptidase activity"/>
    <property type="evidence" value="ECO:0007669"/>
    <property type="project" value="UniProtKB-KW"/>
</dbReference>
<keyword evidence="4" id="KW-0378">Hydrolase</keyword>
<dbReference type="InterPro" id="IPR025657">
    <property type="entry name" value="RadC_JAB"/>
</dbReference>
<evidence type="ECO:0000256" key="6">
    <source>
        <dbReference type="ARBA" id="ARBA00023049"/>
    </source>
</evidence>
<name>A0A1Y4LI46_9FIRM</name>
<dbReference type="AlphaFoldDB" id="A0A1Y4LI46"/>
<evidence type="ECO:0000313" key="9">
    <source>
        <dbReference type="EMBL" id="OUP54551.1"/>
    </source>
</evidence>
<dbReference type="InterPro" id="IPR037518">
    <property type="entry name" value="MPN"/>
</dbReference>
<evidence type="ECO:0000256" key="3">
    <source>
        <dbReference type="ARBA" id="ARBA00022723"/>
    </source>
</evidence>
<evidence type="ECO:0000256" key="1">
    <source>
        <dbReference type="ARBA" id="ARBA00010243"/>
    </source>
</evidence>
<dbReference type="Pfam" id="PF20582">
    <property type="entry name" value="UPF0758_N"/>
    <property type="match status" value="1"/>
</dbReference>
<keyword evidence="5" id="KW-0862">Zinc</keyword>
<dbReference type="InterPro" id="IPR010994">
    <property type="entry name" value="RuvA_2-like"/>
</dbReference>
<evidence type="ECO:0000256" key="5">
    <source>
        <dbReference type="ARBA" id="ARBA00022833"/>
    </source>
</evidence>
<feature type="region of interest" description="Disordered" evidence="7">
    <location>
        <begin position="1"/>
        <end position="28"/>
    </location>
</feature>
<dbReference type="InterPro" id="IPR046778">
    <property type="entry name" value="UPF0758_N"/>
</dbReference>
<dbReference type="PROSITE" id="PS50249">
    <property type="entry name" value="MPN"/>
    <property type="match status" value="1"/>
</dbReference>
<keyword evidence="2" id="KW-0645">Protease</keyword>
<evidence type="ECO:0000313" key="10">
    <source>
        <dbReference type="Proteomes" id="UP000195897"/>
    </source>
</evidence>
<dbReference type="PANTHER" id="PTHR30471:SF3">
    <property type="entry name" value="UPF0758 PROTEIN YEES-RELATED"/>
    <property type="match status" value="1"/>
</dbReference>
<keyword evidence="3" id="KW-0479">Metal-binding</keyword>